<keyword evidence="8" id="KW-0732">Signal</keyword>
<dbReference type="InterPro" id="IPR029055">
    <property type="entry name" value="Ntn_hydrolases_N"/>
</dbReference>
<comment type="catalytic activity">
    <reaction evidence="1 6">
        <text>an S-substituted glutathione + H2O = an S-substituted L-cysteinylglycine + L-glutamate</text>
        <dbReference type="Rhea" id="RHEA:59468"/>
        <dbReference type="ChEBI" id="CHEBI:15377"/>
        <dbReference type="ChEBI" id="CHEBI:29985"/>
        <dbReference type="ChEBI" id="CHEBI:90779"/>
        <dbReference type="ChEBI" id="CHEBI:143103"/>
        <dbReference type="EC" id="3.4.19.13"/>
    </reaction>
</comment>
<dbReference type="SUPFAM" id="SSF56235">
    <property type="entry name" value="N-terminal nucleophile aminohydrolases (Ntn hydrolases)"/>
    <property type="match status" value="1"/>
</dbReference>
<dbReference type="InterPro" id="IPR055262">
    <property type="entry name" value="GGT_CS"/>
</dbReference>
<dbReference type="PROSITE" id="PS00462">
    <property type="entry name" value="G_GLU_TRANSPEPTIDASE"/>
    <property type="match status" value="1"/>
</dbReference>
<dbReference type="Proteomes" id="UP001589943">
    <property type="component" value="Unassembled WGS sequence"/>
</dbReference>
<dbReference type="InterPro" id="IPR051792">
    <property type="entry name" value="GGT_bact"/>
</dbReference>
<dbReference type="Gene3D" id="3.60.20.40">
    <property type="match status" value="1"/>
</dbReference>
<accession>A0ABV6PG65</accession>
<dbReference type="InterPro" id="IPR043138">
    <property type="entry name" value="GGT_lsub"/>
</dbReference>
<name>A0ABV6PG65_9SPHN</name>
<dbReference type="Gene3D" id="1.10.246.130">
    <property type="match status" value="1"/>
</dbReference>
<dbReference type="InterPro" id="IPR000101">
    <property type="entry name" value="GGT_peptidase"/>
</dbReference>
<keyword evidence="6" id="KW-0317">Glutathione biosynthesis</keyword>
<evidence type="ECO:0000313" key="9">
    <source>
        <dbReference type="EMBL" id="MFC0588828.1"/>
    </source>
</evidence>
<dbReference type="InterPro" id="IPR043137">
    <property type="entry name" value="GGT_ssub_C"/>
</dbReference>
<dbReference type="RefSeq" id="WP_379480317.1">
    <property type="nucleotide sequence ID" value="NZ_JBHLTL010000001.1"/>
</dbReference>
<sequence length="573" mass="59439">MNALRKGLGLLVSVALTATPILAASPQPSASSSGMVVSAHRLATDAGLAVLKRGGNAVDAAVTVAYALAVTYPEAGNIGGGGFMTVRMADGRTAFIDFRETAPAAATATMYQDASGKLIPEKSTRGHLAAGIPGTVAGLELALGKYGSRPRAELMAPAIDLAAKGFVLDANDAAFLSEGAADFAKDPASAAIFLNRGKPWQAGQRLVQTDLARTLAAVARGGGAAFYKGPLAARIAAANRAGGGIMTSADFAAYKAVERKPIECDYRGYHVISAPPPSSGGVVLCETLNVLEGYDLGAMGFHASSAVHVTTEALRRAYRDRNLNLGDPDFVPFDTSRFTSKAYAQELRAGISLDRATPSDSLRAPGNGKEGKSTTHFSIVDKAGNAVSLTYTLNDWFGARVTAAGTGILLNDEMDDFAAKPGEPNMYGLIEGPNNAVAPGKRPLSSMTPTIVTKDGKLFMVVGTPGGSHIPTGVLQVMVNVIDHKMQLSDAVNAPRIHAQWLPDVIFHEGDALSADTRAALVAKGHKLEQMDYWNQIAVILVGTPGVGAKPIGTATLYGAIDPRLPTGTAQGF</sequence>
<evidence type="ECO:0000256" key="8">
    <source>
        <dbReference type="SAM" id="SignalP"/>
    </source>
</evidence>
<evidence type="ECO:0000256" key="7">
    <source>
        <dbReference type="SAM" id="MobiDB-lite"/>
    </source>
</evidence>
<keyword evidence="10" id="KW-1185">Reference proteome</keyword>
<dbReference type="PANTHER" id="PTHR43199:SF6">
    <property type="entry name" value="GLUTATHIONE HYDROLASE PROENZYME"/>
    <property type="match status" value="1"/>
</dbReference>
<comment type="similarity">
    <text evidence="3 6">Belongs to the gamma-glutamyltransferase family.</text>
</comment>
<evidence type="ECO:0000256" key="1">
    <source>
        <dbReference type="ARBA" id="ARBA00001049"/>
    </source>
</evidence>
<comment type="catalytic activity">
    <reaction evidence="5 6">
        <text>an N-terminal (5-L-glutamyl)-[peptide] + an alpha-amino acid = 5-L-glutamyl amino acid + an N-terminal L-alpha-aminoacyl-[peptide]</text>
        <dbReference type="Rhea" id="RHEA:23904"/>
        <dbReference type="Rhea" id="RHEA-COMP:9780"/>
        <dbReference type="Rhea" id="RHEA-COMP:9795"/>
        <dbReference type="ChEBI" id="CHEBI:77644"/>
        <dbReference type="ChEBI" id="CHEBI:78597"/>
        <dbReference type="ChEBI" id="CHEBI:78599"/>
        <dbReference type="ChEBI" id="CHEBI:78608"/>
        <dbReference type="EC" id="2.3.2.2"/>
    </reaction>
</comment>
<keyword evidence="4 6" id="KW-0012">Acyltransferase</keyword>
<feature type="chain" id="PRO_5047066605" description="Glutathione hydrolase proenzyme" evidence="8">
    <location>
        <begin position="24"/>
        <end position="573"/>
    </location>
</feature>
<dbReference type="PANTHER" id="PTHR43199">
    <property type="entry name" value="GLUTATHIONE HYDROLASE"/>
    <property type="match status" value="1"/>
</dbReference>
<evidence type="ECO:0000256" key="2">
    <source>
        <dbReference type="ARBA" id="ARBA00001089"/>
    </source>
</evidence>
<dbReference type="PRINTS" id="PR01210">
    <property type="entry name" value="GGTRANSPTASE"/>
</dbReference>
<dbReference type="NCBIfam" id="TIGR00066">
    <property type="entry name" value="g_glut_trans"/>
    <property type="match status" value="1"/>
</dbReference>
<organism evidence="9 10">
    <name type="scientific">Novosphingobium aquiterrae</name>
    <dbReference type="NCBI Taxonomy" id="624388"/>
    <lineage>
        <taxon>Bacteria</taxon>
        <taxon>Pseudomonadati</taxon>
        <taxon>Pseudomonadota</taxon>
        <taxon>Alphaproteobacteria</taxon>
        <taxon>Sphingomonadales</taxon>
        <taxon>Sphingomonadaceae</taxon>
        <taxon>Novosphingobium</taxon>
    </lineage>
</organism>
<reference evidence="9 10" key="1">
    <citation type="submission" date="2024-09" db="EMBL/GenBank/DDBJ databases">
        <authorList>
            <person name="Sun Q."/>
            <person name="Mori K."/>
        </authorList>
    </citation>
    <scope>NUCLEOTIDE SEQUENCE [LARGE SCALE GENOMIC DNA]</scope>
    <source>
        <strain evidence="9 10">NCAIM B.02537</strain>
    </source>
</reference>
<dbReference type="GO" id="GO:0103068">
    <property type="term" value="F:leukotriene C4 gamma-glutamyl transferase activity"/>
    <property type="evidence" value="ECO:0007669"/>
    <property type="project" value="UniProtKB-EC"/>
</dbReference>
<proteinExistence type="inferred from homology"/>
<dbReference type="Pfam" id="PF01019">
    <property type="entry name" value="G_glu_transpept"/>
    <property type="match status" value="1"/>
</dbReference>
<keyword evidence="6" id="KW-0378">Hydrolase</keyword>
<evidence type="ECO:0000256" key="6">
    <source>
        <dbReference type="RuleBase" id="RU368036"/>
    </source>
</evidence>
<gene>
    <name evidence="9" type="primary">ggt</name>
    <name evidence="9" type="ORF">ACFFF7_05325</name>
</gene>
<keyword evidence="6" id="KW-0865">Zymogen</keyword>
<evidence type="ECO:0000256" key="4">
    <source>
        <dbReference type="ARBA" id="ARBA00023315"/>
    </source>
</evidence>
<protein>
    <recommendedName>
        <fullName evidence="6">Glutathione hydrolase proenzyme</fullName>
        <ecNumber evidence="6">2.3.2.2</ecNumber>
        <ecNumber evidence="6">3.4.19.13</ecNumber>
    </recommendedName>
    <component>
        <recommendedName>
            <fullName evidence="6">Glutathione hydrolase large chain</fullName>
        </recommendedName>
    </component>
    <component>
        <recommendedName>
            <fullName evidence="6">Glutathione hydrolase small chain</fullName>
        </recommendedName>
    </component>
</protein>
<comment type="pathway">
    <text evidence="6">Sulfur metabolism; glutathione metabolism.</text>
</comment>
<keyword evidence="6 9" id="KW-0808">Transferase</keyword>
<dbReference type="EC" id="2.3.2.2" evidence="6"/>
<evidence type="ECO:0000256" key="5">
    <source>
        <dbReference type="ARBA" id="ARBA00047417"/>
    </source>
</evidence>
<comment type="caution">
    <text evidence="9">The sequence shown here is derived from an EMBL/GenBank/DDBJ whole genome shotgun (WGS) entry which is preliminary data.</text>
</comment>
<dbReference type="EMBL" id="JBHLTL010000001">
    <property type="protein sequence ID" value="MFC0588828.1"/>
    <property type="molecule type" value="Genomic_DNA"/>
</dbReference>
<evidence type="ECO:0000313" key="10">
    <source>
        <dbReference type="Proteomes" id="UP001589943"/>
    </source>
</evidence>
<comment type="subunit">
    <text evidence="6">This enzyme consists of two polypeptide chains, which are synthesized in precursor form from a single polypeptide.</text>
</comment>
<comment type="catalytic activity">
    <reaction evidence="2 6">
        <text>glutathione + H2O = L-cysteinylglycine + L-glutamate</text>
        <dbReference type="Rhea" id="RHEA:28807"/>
        <dbReference type="ChEBI" id="CHEBI:15377"/>
        <dbReference type="ChEBI" id="CHEBI:29985"/>
        <dbReference type="ChEBI" id="CHEBI:57925"/>
        <dbReference type="ChEBI" id="CHEBI:61694"/>
        <dbReference type="EC" id="3.4.19.13"/>
    </reaction>
</comment>
<dbReference type="EC" id="3.4.19.13" evidence="6"/>
<feature type="region of interest" description="Disordered" evidence="7">
    <location>
        <begin position="354"/>
        <end position="373"/>
    </location>
</feature>
<evidence type="ECO:0000256" key="3">
    <source>
        <dbReference type="ARBA" id="ARBA00009381"/>
    </source>
</evidence>
<feature type="signal peptide" evidence="8">
    <location>
        <begin position="1"/>
        <end position="23"/>
    </location>
</feature>
<comment type="PTM">
    <text evidence="6">Cleaved by autocatalysis into a large and a small subunit.</text>
</comment>